<evidence type="ECO:0000256" key="4">
    <source>
        <dbReference type="ARBA" id="ARBA00023136"/>
    </source>
</evidence>
<feature type="chain" id="PRO_5030861452" description="Amino acid transporter transmembrane domain-containing protein" evidence="6">
    <location>
        <begin position="30"/>
        <end position="412"/>
    </location>
</feature>
<keyword evidence="6" id="KW-0732">Signal</keyword>
<accession>A0A7S2IY42</accession>
<keyword evidence="2 5" id="KW-0812">Transmembrane</keyword>
<protein>
    <recommendedName>
        <fullName evidence="7">Amino acid transporter transmembrane domain-containing protein</fullName>
    </recommendedName>
</protein>
<gene>
    <name evidence="8" type="ORF">BRAN1462_LOCUS13038</name>
</gene>
<dbReference type="InterPro" id="IPR013057">
    <property type="entry name" value="AA_transpt_TM"/>
</dbReference>
<dbReference type="AlphaFoldDB" id="A0A7S2IY42"/>
<evidence type="ECO:0000259" key="7">
    <source>
        <dbReference type="Pfam" id="PF01490"/>
    </source>
</evidence>
<dbReference type="GO" id="GO:0016020">
    <property type="term" value="C:membrane"/>
    <property type="evidence" value="ECO:0007669"/>
    <property type="project" value="UniProtKB-SubCell"/>
</dbReference>
<feature type="transmembrane region" description="Helical" evidence="5">
    <location>
        <begin position="274"/>
        <end position="296"/>
    </location>
</feature>
<feature type="transmembrane region" description="Helical" evidence="5">
    <location>
        <begin position="130"/>
        <end position="147"/>
    </location>
</feature>
<feature type="transmembrane region" description="Helical" evidence="5">
    <location>
        <begin position="210"/>
        <end position="234"/>
    </location>
</feature>
<dbReference type="PANTHER" id="PTHR22950">
    <property type="entry name" value="AMINO ACID TRANSPORTER"/>
    <property type="match status" value="1"/>
</dbReference>
<dbReference type="EMBL" id="HBGW01020599">
    <property type="protein sequence ID" value="CAD9532489.1"/>
    <property type="molecule type" value="Transcribed_RNA"/>
</dbReference>
<reference evidence="8" key="1">
    <citation type="submission" date="2021-01" db="EMBL/GenBank/DDBJ databases">
        <authorList>
            <person name="Corre E."/>
            <person name="Pelletier E."/>
            <person name="Niang G."/>
            <person name="Scheremetjew M."/>
            <person name="Finn R."/>
            <person name="Kale V."/>
            <person name="Holt S."/>
            <person name="Cochrane G."/>
            <person name="Meng A."/>
            <person name="Brown T."/>
            <person name="Cohen L."/>
        </authorList>
    </citation>
    <scope>NUCLEOTIDE SEQUENCE</scope>
    <source>
        <strain evidence="8">RCC3387</strain>
    </source>
</reference>
<evidence type="ECO:0000256" key="6">
    <source>
        <dbReference type="SAM" id="SignalP"/>
    </source>
</evidence>
<keyword evidence="4 5" id="KW-0472">Membrane</keyword>
<sequence length="412" mass="43611">MALPQLPTTGGLCACLLAVLLCGATITESGLGMWRGVMAGNGSAKAGGKRTIVSFEDFGRAALGQPGEVLVVVLQALYFLGVSAAFAVLIAKSVAHLSRNWLTPENFLFPLTPVFGVLALLPNVSAVAQAVPAAVVCVVVLCGIIIAKSAIDAEKWQAWPPAAPGAMHRMWPDTFMDLGTAFATLFGAFGVNGNVPSVLCEMKDPAQFPLAFKTAMAIVVVIYASVMGVGYYGYGQFIQPDIIYSLTSFPADHDQAFNVPFEMWTGPKARVLEYILTCLLLVKLLVGLPLNLMVVFSSLQTFRCTKDYVPAGSWRNTAMRLAVVAIAVVIARAVPNFNVLFALVCSVCGPPMQCILPLAFSFLVRRGMGGAPSSPLRRALHLGLGGVAAFTLTVGFWQSLHAALQPESSAGR</sequence>
<feature type="transmembrane region" description="Helical" evidence="5">
    <location>
        <begin position="376"/>
        <end position="397"/>
    </location>
</feature>
<evidence type="ECO:0000256" key="5">
    <source>
        <dbReference type="SAM" id="Phobius"/>
    </source>
</evidence>
<organism evidence="8">
    <name type="scientific">Zooxanthella nutricula</name>
    <dbReference type="NCBI Taxonomy" id="1333877"/>
    <lineage>
        <taxon>Eukaryota</taxon>
        <taxon>Sar</taxon>
        <taxon>Alveolata</taxon>
        <taxon>Dinophyceae</taxon>
        <taxon>Peridiniales</taxon>
        <taxon>Peridiniales incertae sedis</taxon>
        <taxon>Zooxanthella</taxon>
    </lineage>
</organism>
<feature type="transmembrane region" description="Helical" evidence="5">
    <location>
        <begin position="317"/>
        <end position="334"/>
    </location>
</feature>
<feature type="transmembrane region" description="Helical" evidence="5">
    <location>
        <begin position="340"/>
        <end position="364"/>
    </location>
</feature>
<evidence type="ECO:0000256" key="2">
    <source>
        <dbReference type="ARBA" id="ARBA00022692"/>
    </source>
</evidence>
<feature type="domain" description="Amino acid transporter transmembrane" evidence="7">
    <location>
        <begin position="10"/>
        <end position="364"/>
    </location>
</feature>
<feature type="signal peptide" evidence="6">
    <location>
        <begin position="1"/>
        <end position="29"/>
    </location>
</feature>
<evidence type="ECO:0000256" key="1">
    <source>
        <dbReference type="ARBA" id="ARBA00004141"/>
    </source>
</evidence>
<dbReference type="PANTHER" id="PTHR22950:SF461">
    <property type="entry name" value="AMINO ACID TRANSPORTER TRANSMEMBRANE DOMAIN-CONTAINING PROTEIN"/>
    <property type="match status" value="1"/>
</dbReference>
<feature type="transmembrane region" description="Helical" evidence="5">
    <location>
        <begin position="76"/>
        <end position="95"/>
    </location>
</feature>
<dbReference type="GO" id="GO:0015179">
    <property type="term" value="F:L-amino acid transmembrane transporter activity"/>
    <property type="evidence" value="ECO:0007669"/>
    <property type="project" value="TreeGrafter"/>
</dbReference>
<proteinExistence type="predicted"/>
<name>A0A7S2IY42_9DINO</name>
<comment type="subcellular location">
    <subcellularLocation>
        <location evidence="1">Membrane</location>
        <topology evidence="1">Multi-pass membrane protein</topology>
    </subcellularLocation>
</comment>
<evidence type="ECO:0000313" key="8">
    <source>
        <dbReference type="EMBL" id="CAD9532489.1"/>
    </source>
</evidence>
<evidence type="ECO:0000256" key="3">
    <source>
        <dbReference type="ARBA" id="ARBA00022989"/>
    </source>
</evidence>
<dbReference type="Pfam" id="PF01490">
    <property type="entry name" value="Aa_trans"/>
    <property type="match status" value="1"/>
</dbReference>
<keyword evidence="3 5" id="KW-1133">Transmembrane helix</keyword>